<gene>
    <name evidence="1" type="ORF">PSI22_12810</name>
</gene>
<dbReference type="EMBL" id="JAQRFO010000026">
    <property type="protein sequence ID" value="MDC9622490.1"/>
    <property type="molecule type" value="Genomic_DNA"/>
</dbReference>
<protein>
    <recommendedName>
        <fullName evidence="3">Transposase</fullName>
    </recommendedName>
</protein>
<evidence type="ECO:0008006" key="3">
    <source>
        <dbReference type="Google" id="ProtNLM"/>
    </source>
</evidence>
<proteinExistence type="predicted"/>
<sequence>TKFNGYKPAEPSDRVLQIHLNQCATRWIVKPFYWLRHSESCPHILSKLRGEYGRLNQSLLFVLVRNRFAIRISPVFSDHFTYFETFPCVSVQVHHSVVRQIMCSRARVALSYCRSSLRAQHSDGVLPVQRLISVRMNASLLDVV</sequence>
<dbReference type="Proteomes" id="UP001214757">
    <property type="component" value="Unassembled WGS sequence"/>
</dbReference>
<evidence type="ECO:0000313" key="1">
    <source>
        <dbReference type="EMBL" id="MDC9622490.1"/>
    </source>
</evidence>
<reference evidence="1 2" key="1">
    <citation type="submission" date="2023-02" db="EMBL/GenBank/DDBJ databases">
        <title>Entomopathogenic bacteria.</title>
        <authorList>
            <person name="Machado R.A."/>
        </authorList>
    </citation>
    <scope>NUCLEOTIDE SEQUENCE [LARGE SCALE GENOMIC DNA]</scope>
    <source>
        <strain evidence="1 2">XENO-7</strain>
    </source>
</reference>
<organism evidence="1 2">
    <name type="scientific">Xenorhabdus aichiensis</name>
    <dbReference type="NCBI Taxonomy" id="3025874"/>
    <lineage>
        <taxon>Bacteria</taxon>
        <taxon>Pseudomonadati</taxon>
        <taxon>Pseudomonadota</taxon>
        <taxon>Gammaproteobacteria</taxon>
        <taxon>Enterobacterales</taxon>
        <taxon>Morganellaceae</taxon>
        <taxon>Xenorhabdus</taxon>
    </lineage>
</organism>
<evidence type="ECO:0000313" key="2">
    <source>
        <dbReference type="Proteomes" id="UP001214757"/>
    </source>
</evidence>
<accession>A0ABT5M475</accession>
<keyword evidence="2" id="KW-1185">Reference proteome</keyword>
<dbReference type="RefSeq" id="WP_273580089.1">
    <property type="nucleotide sequence ID" value="NZ_JAQRFO010000026.1"/>
</dbReference>
<feature type="non-terminal residue" evidence="1">
    <location>
        <position position="1"/>
    </location>
</feature>
<name>A0ABT5M475_9GAMM</name>
<comment type="caution">
    <text evidence="1">The sequence shown here is derived from an EMBL/GenBank/DDBJ whole genome shotgun (WGS) entry which is preliminary data.</text>
</comment>